<keyword evidence="11" id="KW-0159">Chromosome partition</keyword>
<keyword evidence="9" id="KW-0493">Microtubule</keyword>
<keyword evidence="16" id="KW-0137">Centromere</keyword>
<evidence type="ECO:0000256" key="16">
    <source>
        <dbReference type="ARBA" id="ARBA00023328"/>
    </source>
</evidence>
<evidence type="ECO:0000256" key="15">
    <source>
        <dbReference type="ARBA" id="ARBA00023306"/>
    </source>
</evidence>
<feature type="region of interest" description="Disordered" evidence="18">
    <location>
        <begin position="1"/>
        <end position="52"/>
    </location>
</feature>
<dbReference type="PANTHER" id="PTHR28036">
    <property type="entry name" value="DASH COMPLEX SUBUNIT DAD2"/>
    <property type="match status" value="1"/>
</dbReference>
<evidence type="ECO:0000256" key="12">
    <source>
        <dbReference type="ARBA" id="ARBA00022838"/>
    </source>
</evidence>
<dbReference type="GO" id="GO:0042729">
    <property type="term" value="C:DASH complex"/>
    <property type="evidence" value="ECO:0007669"/>
    <property type="project" value="InterPro"/>
</dbReference>
<evidence type="ECO:0000256" key="6">
    <source>
        <dbReference type="ARBA" id="ARBA00022454"/>
    </source>
</evidence>
<evidence type="ECO:0000256" key="5">
    <source>
        <dbReference type="ARBA" id="ARBA00020260"/>
    </source>
</evidence>
<dbReference type="STRING" id="401625.A0A0P1BRB3"/>
<organism evidence="19 20">
    <name type="scientific">Ceraceosorus bombacis</name>
    <dbReference type="NCBI Taxonomy" id="401625"/>
    <lineage>
        <taxon>Eukaryota</taxon>
        <taxon>Fungi</taxon>
        <taxon>Dikarya</taxon>
        <taxon>Basidiomycota</taxon>
        <taxon>Ustilaginomycotina</taxon>
        <taxon>Exobasidiomycetes</taxon>
        <taxon>Ceraceosorales</taxon>
        <taxon>Ceraceosoraceae</taxon>
        <taxon>Ceraceosorus</taxon>
    </lineage>
</organism>
<evidence type="ECO:0000256" key="10">
    <source>
        <dbReference type="ARBA" id="ARBA00022776"/>
    </source>
</evidence>
<evidence type="ECO:0000256" key="3">
    <source>
        <dbReference type="ARBA" id="ARBA00004629"/>
    </source>
</evidence>
<feature type="region of interest" description="Disordered" evidence="18">
    <location>
        <begin position="142"/>
        <end position="162"/>
    </location>
</feature>
<evidence type="ECO:0000256" key="8">
    <source>
        <dbReference type="ARBA" id="ARBA00022618"/>
    </source>
</evidence>
<proteinExistence type="inferred from homology"/>
<accession>A0A0P1BRB3</accession>
<evidence type="ECO:0000256" key="11">
    <source>
        <dbReference type="ARBA" id="ARBA00022829"/>
    </source>
</evidence>
<comment type="similarity">
    <text evidence="4">Belongs to the DASH complex DAD2 family.</text>
</comment>
<reference evidence="19 20" key="1">
    <citation type="submission" date="2014-09" db="EMBL/GenBank/DDBJ databases">
        <authorList>
            <person name="Magalhaes I.L.F."/>
            <person name="Oliveira U."/>
            <person name="Santos F.R."/>
            <person name="Vidigal T.H.D.A."/>
            <person name="Brescovit A.D."/>
            <person name="Santos A.J."/>
        </authorList>
    </citation>
    <scope>NUCLEOTIDE SEQUENCE [LARGE SCALE GENOMIC DNA]</scope>
</reference>
<feature type="compositionally biased region" description="Low complexity" evidence="18">
    <location>
        <begin position="31"/>
        <end position="52"/>
    </location>
</feature>
<evidence type="ECO:0000256" key="14">
    <source>
        <dbReference type="ARBA" id="ARBA00023242"/>
    </source>
</evidence>
<dbReference type="Pfam" id="PF08654">
    <property type="entry name" value="DASH_Dad2"/>
    <property type="match status" value="1"/>
</dbReference>
<dbReference type="AlphaFoldDB" id="A0A0P1BRB3"/>
<dbReference type="PANTHER" id="PTHR28036:SF1">
    <property type="entry name" value="DASH COMPLEX SUBUNIT DAD2"/>
    <property type="match status" value="1"/>
</dbReference>
<evidence type="ECO:0000256" key="9">
    <source>
        <dbReference type="ARBA" id="ARBA00022701"/>
    </source>
</evidence>
<keyword evidence="10" id="KW-0498">Mitosis</keyword>
<dbReference type="GO" id="GO:0044732">
    <property type="term" value="C:mitotic spindle pole body"/>
    <property type="evidence" value="ECO:0007669"/>
    <property type="project" value="TreeGrafter"/>
</dbReference>
<sequence>MSRQSGAQSARGSVYAPVPMSQGAPPGGSLGASASHFQASSSATGPAPTGAAARLAAKQAELAGLRQLKEQSARLARDVQALGDGVDSLVNGGDAVAAVLSSWQGVFRAIQLAQGLADTEETPGTATGTSFEAALPDTLVRIPVDGPGAEASAAEDNSAREE</sequence>
<evidence type="ECO:0000313" key="19">
    <source>
        <dbReference type="EMBL" id="CEH19183.1"/>
    </source>
</evidence>
<keyword evidence="8" id="KW-0132">Cell division</keyword>
<keyword evidence="6" id="KW-0158">Chromosome</keyword>
<evidence type="ECO:0000256" key="4">
    <source>
        <dbReference type="ARBA" id="ARBA00005501"/>
    </source>
</evidence>
<evidence type="ECO:0000256" key="18">
    <source>
        <dbReference type="SAM" id="MobiDB-lite"/>
    </source>
</evidence>
<feature type="compositionally biased region" description="Polar residues" evidence="18">
    <location>
        <begin position="1"/>
        <end position="11"/>
    </location>
</feature>
<evidence type="ECO:0000256" key="2">
    <source>
        <dbReference type="ARBA" id="ARBA00004186"/>
    </source>
</evidence>
<dbReference type="EMBL" id="CCYA01000277">
    <property type="protein sequence ID" value="CEH19183.1"/>
    <property type="molecule type" value="Genomic_DNA"/>
</dbReference>
<dbReference type="GO" id="GO:1990023">
    <property type="term" value="C:mitotic spindle midzone"/>
    <property type="evidence" value="ECO:0007669"/>
    <property type="project" value="TreeGrafter"/>
</dbReference>
<dbReference type="Proteomes" id="UP000054845">
    <property type="component" value="Unassembled WGS sequence"/>
</dbReference>
<dbReference type="GO" id="GO:0000278">
    <property type="term" value="P:mitotic cell cycle"/>
    <property type="evidence" value="ECO:0007669"/>
    <property type="project" value="InterPro"/>
</dbReference>
<evidence type="ECO:0000256" key="17">
    <source>
        <dbReference type="ARBA" id="ARBA00030568"/>
    </source>
</evidence>
<keyword evidence="12" id="KW-0995">Kinetochore</keyword>
<evidence type="ECO:0000256" key="13">
    <source>
        <dbReference type="ARBA" id="ARBA00023212"/>
    </source>
</evidence>
<evidence type="ECO:0000256" key="7">
    <source>
        <dbReference type="ARBA" id="ARBA00022490"/>
    </source>
</evidence>
<name>A0A0P1BRB3_9BASI</name>
<evidence type="ECO:0000313" key="20">
    <source>
        <dbReference type="Proteomes" id="UP000054845"/>
    </source>
</evidence>
<keyword evidence="7" id="KW-0963">Cytoplasm</keyword>
<protein>
    <recommendedName>
        <fullName evidence="5">DASH complex subunit DAD2</fullName>
    </recommendedName>
    <alternativeName>
        <fullName evidence="17">Outer kinetochore protein DAD2</fullName>
    </alternativeName>
</protein>
<dbReference type="GO" id="GO:0005874">
    <property type="term" value="C:microtubule"/>
    <property type="evidence" value="ECO:0007669"/>
    <property type="project" value="UniProtKB-KW"/>
</dbReference>
<dbReference type="GO" id="GO:0008608">
    <property type="term" value="P:attachment of spindle microtubules to kinetochore"/>
    <property type="evidence" value="ECO:0007669"/>
    <property type="project" value="TreeGrafter"/>
</dbReference>
<keyword evidence="13" id="KW-0206">Cytoskeleton</keyword>
<dbReference type="OrthoDB" id="3230169at2759"/>
<evidence type="ECO:0000256" key="1">
    <source>
        <dbReference type="ARBA" id="ARBA00004123"/>
    </source>
</evidence>
<keyword evidence="20" id="KW-1185">Reference proteome</keyword>
<comment type="subcellular location">
    <subcellularLocation>
        <location evidence="3">Chromosome</location>
        <location evidence="3">Centromere</location>
        <location evidence="3">Kinetochore</location>
    </subcellularLocation>
    <subcellularLocation>
        <location evidence="2">Cytoplasm</location>
        <location evidence="2">Cytoskeleton</location>
        <location evidence="2">Spindle</location>
    </subcellularLocation>
    <subcellularLocation>
        <location evidence="1">Nucleus</location>
    </subcellularLocation>
</comment>
<keyword evidence="15" id="KW-0131">Cell cycle</keyword>
<dbReference type="GO" id="GO:0051301">
    <property type="term" value="P:cell division"/>
    <property type="evidence" value="ECO:0007669"/>
    <property type="project" value="UniProtKB-KW"/>
</dbReference>
<dbReference type="InterPro" id="IPR013963">
    <property type="entry name" value="DASH_Dad2"/>
</dbReference>
<keyword evidence="14" id="KW-0539">Nucleus</keyword>